<name>A0A291GLX7_9MICO</name>
<dbReference type="Proteomes" id="UP000218165">
    <property type="component" value="Chromosome"/>
</dbReference>
<accession>A0A291GLX7</accession>
<dbReference type="SUPFAM" id="SSF53335">
    <property type="entry name" value="S-adenosyl-L-methionine-dependent methyltransferases"/>
    <property type="match status" value="1"/>
</dbReference>
<dbReference type="AlphaFoldDB" id="A0A291GLX7"/>
<evidence type="ECO:0000313" key="1">
    <source>
        <dbReference type="EMBL" id="ATG51221.1"/>
    </source>
</evidence>
<proteinExistence type="predicted"/>
<dbReference type="EMBL" id="CP023563">
    <property type="protein sequence ID" value="ATG51221.1"/>
    <property type="molecule type" value="Genomic_DNA"/>
</dbReference>
<sequence>MADAGLDDRIAERVVAALRPGGWFVISDFPFPVSDEGLRSVPGRLMSGVQFFEAQIDDQLLPRTAYDDLLRRHDFTDLGWIQLTAAHAVTFGRRAG</sequence>
<keyword evidence="2" id="KW-1185">Reference proteome</keyword>
<organism evidence="1 2">
    <name type="scientific">Brachybacterium vulturis</name>
    <dbReference type="NCBI Taxonomy" id="2017484"/>
    <lineage>
        <taxon>Bacteria</taxon>
        <taxon>Bacillati</taxon>
        <taxon>Actinomycetota</taxon>
        <taxon>Actinomycetes</taxon>
        <taxon>Micrococcales</taxon>
        <taxon>Dermabacteraceae</taxon>
        <taxon>Brachybacterium</taxon>
    </lineage>
</organism>
<dbReference type="KEGG" id="brz:CFK38_06540"/>
<evidence type="ECO:0008006" key="3">
    <source>
        <dbReference type="Google" id="ProtNLM"/>
    </source>
</evidence>
<dbReference type="OrthoDB" id="3382693at2"/>
<dbReference type="RefSeq" id="WP_096802357.1">
    <property type="nucleotide sequence ID" value="NZ_CP023563.1"/>
</dbReference>
<reference evidence="2" key="1">
    <citation type="submission" date="2017-09" db="EMBL/GenBank/DDBJ databases">
        <title>Brachybacterium sp. VM2412.</title>
        <authorList>
            <person name="Tak E.J."/>
            <person name="Bae J.-W."/>
        </authorList>
    </citation>
    <scope>NUCLEOTIDE SEQUENCE [LARGE SCALE GENOMIC DNA]</scope>
    <source>
        <strain evidence="2">VM2412</strain>
    </source>
</reference>
<evidence type="ECO:0000313" key="2">
    <source>
        <dbReference type="Proteomes" id="UP000218165"/>
    </source>
</evidence>
<protein>
    <recommendedName>
        <fullName evidence="3">O-methyltransferase domain-containing protein</fullName>
    </recommendedName>
</protein>
<gene>
    <name evidence="1" type="ORF">CFK38_06540</name>
</gene>
<dbReference type="InterPro" id="IPR029063">
    <property type="entry name" value="SAM-dependent_MTases_sf"/>
</dbReference>
<dbReference type="Gene3D" id="3.40.50.150">
    <property type="entry name" value="Vaccinia Virus protein VP39"/>
    <property type="match status" value="1"/>
</dbReference>